<dbReference type="Proteomes" id="UP000284452">
    <property type="component" value="Unassembled WGS sequence"/>
</dbReference>
<dbReference type="AlphaFoldDB" id="A0A425HZQ3"/>
<name>A0A425HZQ3_TOXGO</name>
<protein>
    <submittedName>
        <fullName evidence="1">Uncharacterized protein</fullName>
    </submittedName>
</protein>
<comment type="caution">
    <text evidence="1">The sequence shown here is derived from an EMBL/GenBank/DDBJ whole genome shotgun (WGS) entry which is preliminary data.</text>
</comment>
<organism evidence="1 2">
    <name type="scientific">Toxoplasma gondii CAST</name>
    <dbReference type="NCBI Taxonomy" id="943122"/>
    <lineage>
        <taxon>Eukaryota</taxon>
        <taxon>Sar</taxon>
        <taxon>Alveolata</taxon>
        <taxon>Apicomplexa</taxon>
        <taxon>Conoidasida</taxon>
        <taxon>Coccidia</taxon>
        <taxon>Eucoccidiorida</taxon>
        <taxon>Eimeriorina</taxon>
        <taxon>Sarcocystidae</taxon>
        <taxon>Toxoplasma</taxon>
    </lineage>
</organism>
<gene>
    <name evidence="1" type="ORF">TGCAST_217726</name>
</gene>
<sequence>MKMFVACMYTFRFNAFFPTASFFSGPYARIPKPSPQEISIGVVVLRVSACFPEEATIELRVAYSCESFCGRTADMGQC</sequence>
<dbReference type="EMBL" id="AHIV02000979">
    <property type="protein sequence ID" value="RQX71834.1"/>
    <property type="molecule type" value="Genomic_DNA"/>
</dbReference>
<dbReference type="VEuPathDB" id="ToxoDB:TGCAST_217726"/>
<accession>A0A425HZQ3</accession>
<evidence type="ECO:0000313" key="1">
    <source>
        <dbReference type="EMBL" id="RQX71834.1"/>
    </source>
</evidence>
<proteinExistence type="predicted"/>
<reference evidence="1 2" key="1">
    <citation type="submission" date="2017-10" db="EMBL/GenBank/DDBJ databases">
        <authorList>
            <person name="Sibley D."/>
            <person name="Venepally P."/>
            <person name="Karamycheva S."/>
            <person name="Hadjithomas M."/>
            <person name="Khan A."/>
            <person name="Brunk B."/>
            <person name="Roos D."/>
            <person name="Caler E."/>
            <person name="Lorenzi H."/>
        </authorList>
    </citation>
    <scope>NUCLEOTIDE SEQUENCE [LARGE SCALE GENOMIC DNA]</scope>
    <source>
        <strain evidence="1 2">CAST</strain>
    </source>
</reference>
<evidence type="ECO:0000313" key="2">
    <source>
        <dbReference type="Proteomes" id="UP000284452"/>
    </source>
</evidence>